<accession>Q1Q2V2</accession>
<gene>
    <name evidence="1" type="ORF">kuste3571</name>
    <name evidence="2" type="ORF">kuste4488</name>
</gene>
<dbReference type="EMBL" id="CT573071">
    <property type="protein sequence ID" value="CAJ74334.1"/>
    <property type="molecule type" value="Genomic_DNA"/>
</dbReference>
<dbReference type="EMBL" id="CT573071">
    <property type="protein sequence ID" value="CAJ75250.1"/>
    <property type="molecule type" value="Genomic_DNA"/>
</dbReference>
<dbReference type="AlphaFoldDB" id="Q1Q2V2"/>
<organism evidence="1">
    <name type="scientific">Kuenenia stuttgartiensis</name>
    <dbReference type="NCBI Taxonomy" id="174633"/>
    <lineage>
        <taxon>Bacteria</taxon>
        <taxon>Pseudomonadati</taxon>
        <taxon>Planctomycetota</taxon>
        <taxon>Candidatus Brocadiia</taxon>
        <taxon>Candidatus Brocadiales</taxon>
        <taxon>Candidatus Brocadiaceae</taxon>
        <taxon>Candidatus Kuenenia</taxon>
    </lineage>
</organism>
<sequence>MVSFSSAPFTHRDQGFVKDFLTAPDLSSVPENHRFHTSVQSLFTEYSALRPKPHGSWYGQIRMEYSFSPIPLPAQLIIKGGTTSNQVSWIGYLTRNRFLAPPNLLATQTFFSRRSLLAPLLCNNMPWPAYCSRLSLPELHGSLTPSSDAISFPFRKILRENALPPHTPTQGIYSRSYGFLSLCSYHSIIFLPIRICNKMNTSPHH</sequence>
<evidence type="ECO:0000313" key="2">
    <source>
        <dbReference type="EMBL" id="CAJ75250.1"/>
    </source>
</evidence>
<proteinExistence type="predicted"/>
<protein>
    <submittedName>
        <fullName evidence="1">Uncharacterized protein</fullName>
    </submittedName>
</protein>
<evidence type="ECO:0000313" key="1">
    <source>
        <dbReference type="EMBL" id="CAJ74334.1"/>
    </source>
</evidence>
<name>Q1Q2V2_KUEST</name>
<reference evidence="1" key="2">
    <citation type="submission" date="2006-01" db="EMBL/GenBank/DDBJ databases">
        <authorList>
            <person name="Genoscope"/>
        </authorList>
    </citation>
    <scope>NUCLEOTIDE SEQUENCE</scope>
</reference>
<reference evidence="1" key="1">
    <citation type="journal article" date="2006" name="Nature">
        <title>Deciphering the evolution and metabolism of an anammox bacterium from a community genome.</title>
        <authorList>
            <person name="Strous M."/>
            <person name="Pelletier E."/>
            <person name="Mangenot S."/>
            <person name="Rattei T."/>
            <person name="Lehner A."/>
            <person name="Taylor M.W."/>
            <person name="Horn M."/>
            <person name="Daims H."/>
            <person name="Bartol-Mavel D."/>
            <person name="Wincker P."/>
            <person name="Barbe V."/>
            <person name="Fonknechten N."/>
            <person name="Vallenet D."/>
            <person name="Segurens B."/>
            <person name="Schenowitz-Truong C."/>
            <person name="Medigue C."/>
            <person name="Collingro A."/>
            <person name="Snel B."/>
            <person name="Dutilh B.E."/>
            <person name="OpDenCamp H.J.M."/>
            <person name="vanDerDrift C."/>
            <person name="Cirpus I."/>
            <person name="vanDePas-Schoonen K.T."/>
            <person name="Harhangi H.R."/>
            <person name="vanNiftrik L."/>
            <person name="Schmid M."/>
            <person name="Keltjens J."/>
            <person name="vanDeVossenberg J."/>
            <person name="Kartal B."/>
            <person name="Meier H."/>
            <person name="Frishman D."/>
            <person name="Huynen M.A."/>
            <person name="Mewes H."/>
            <person name="Weissenbach J."/>
            <person name="Jetten M.S.M."/>
            <person name="Wagner M."/>
            <person name="LePaslier D."/>
        </authorList>
    </citation>
    <scope>NUCLEOTIDE SEQUENCE</scope>
</reference>